<keyword evidence="9 11" id="KW-0472">Membrane</keyword>
<evidence type="ECO:0000256" key="5">
    <source>
        <dbReference type="ARBA" id="ARBA00022692"/>
    </source>
</evidence>
<feature type="transmembrane region" description="Helical" evidence="11">
    <location>
        <begin position="21"/>
        <end position="41"/>
    </location>
</feature>
<keyword evidence="7 11" id="KW-1133">Transmembrane helix</keyword>
<dbReference type="AlphaFoldDB" id="A0AAN5HYZ5"/>
<protein>
    <recommendedName>
        <fullName evidence="11">Elongation of very long chain fatty acids protein</fullName>
        <ecNumber evidence="11">2.3.1.199</ecNumber>
    </recommendedName>
    <alternativeName>
        <fullName evidence="11">Very-long-chain 3-oxoacyl-CoA synthase</fullName>
    </alternativeName>
</protein>
<evidence type="ECO:0000256" key="6">
    <source>
        <dbReference type="ARBA" id="ARBA00022832"/>
    </source>
</evidence>
<dbReference type="GO" id="GO:0034626">
    <property type="term" value="P:fatty acid elongation, polyunsaturated fatty acid"/>
    <property type="evidence" value="ECO:0007669"/>
    <property type="project" value="TreeGrafter"/>
</dbReference>
<keyword evidence="13" id="KW-1185">Reference proteome</keyword>
<evidence type="ECO:0000256" key="3">
    <source>
        <dbReference type="ARBA" id="ARBA00022516"/>
    </source>
</evidence>
<evidence type="ECO:0000256" key="11">
    <source>
        <dbReference type="RuleBase" id="RU361115"/>
    </source>
</evidence>
<name>A0AAN5HYZ5_9BILA</name>
<comment type="caution">
    <text evidence="12">The sequence shown here is derived from an EMBL/GenBank/DDBJ whole genome shotgun (WGS) entry which is preliminary data.</text>
</comment>
<evidence type="ECO:0000256" key="10">
    <source>
        <dbReference type="ARBA" id="ARBA00023160"/>
    </source>
</evidence>
<accession>A0AAN5HYZ5</accession>
<evidence type="ECO:0000256" key="8">
    <source>
        <dbReference type="ARBA" id="ARBA00023098"/>
    </source>
</evidence>
<organism evidence="12 13">
    <name type="scientific">Pristionchus mayeri</name>
    <dbReference type="NCBI Taxonomy" id="1317129"/>
    <lineage>
        <taxon>Eukaryota</taxon>
        <taxon>Metazoa</taxon>
        <taxon>Ecdysozoa</taxon>
        <taxon>Nematoda</taxon>
        <taxon>Chromadorea</taxon>
        <taxon>Rhabditida</taxon>
        <taxon>Rhabditina</taxon>
        <taxon>Diplogasteromorpha</taxon>
        <taxon>Diplogasteroidea</taxon>
        <taxon>Neodiplogasteridae</taxon>
        <taxon>Pristionchus</taxon>
    </lineage>
</organism>
<comment type="caution">
    <text evidence="11">Lacks conserved residue(s) required for the propagation of feature annotation.</text>
</comment>
<evidence type="ECO:0000256" key="1">
    <source>
        <dbReference type="ARBA" id="ARBA00004141"/>
    </source>
</evidence>
<comment type="similarity">
    <text evidence="11">Belongs to the ELO family.</text>
</comment>
<dbReference type="EMBL" id="BTRK01000004">
    <property type="protein sequence ID" value="GMR45990.1"/>
    <property type="molecule type" value="Genomic_DNA"/>
</dbReference>
<evidence type="ECO:0000313" key="13">
    <source>
        <dbReference type="Proteomes" id="UP001328107"/>
    </source>
</evidence>
<dbReference type="PANTHER" id="PTHR11157:SF30">
    <property type="entry name" value="ELONGATION OF LONG CHAIN FATTY ACIDS PROTEIN 2"/>
    <property type="match status" value="1"/>
</dbReference>
<dbReference type="InterPro" id="IPR002076">
    <property type="entry name" value="ELO_fam"/>
</dbReference>
<dbReference type="Proteomes" id="UP001328107">
    <property type="component" value="Unassembled WGS sequence"/>
</dbReference>
<dbReference type="Pfam" id="PF01151">
    <property type="entry name" value="ELO"/>
    <property type="match status" value="1"/>
</dbReference>
<dbReference type="GO" id="GO:0030148">
    <property type="term" value="P:sphingolipid biosynthetic process"/>
    <property type="evidence" value="ECO:0007669"/>
    <property type="project" value="TreeGrafter"/>
</dbReference>
<keyword evidence="5 11" id="KW-0812">Transmembrane</keyword>
<dbReference type="GO" id="GO:0005789">
    <property type="term" value="C:endoplasmic reticulum membrane"/>
    <property type="evidence" value="ECO:0007669"/>
    <property type="project" value="TreeGrafter"/>
</dbReference>
<reference evidence="13" key="1">
    <citation type="submission" date="2022-10" db="EMBL/GenBank/DDBJ databases">
        <title>Genome assembly of Pristionchus species.</title>
        <authorList>
            <person name="Yoshida K."/>
            <person name="Sommer R.J."/>
        </authorList>
    </citation>
    <scope>NUCLEOTIDE SEQUENCE [LARGE SCALE GENOMIC DNA]</scope>
    <source>
        <strain evidence="13">RS5460</strain>
    </source>
</reference>
<evidence type="ECO:0000256" key="2">
    <source>
        <dbReference type="ARBA" id="ARBA00005194"/>
    </source>
</evidence>
<evidence type="ECO:0000256" key="7">
    <source>
        <dbReference type="ARBA" id="ARBA00022989"/>
    </source>
</evidence>
<feature type="non-terminal residue" evidence="12">
    <location>
        <position position="108"/>
    </location>
</feature>
<gene>
    <name evidence="12" type="ORF">PMAYCL1PPCAC_16185</name>
</gene>
<evidence type="ECO:0000313" key="12">
    <source>
        <dbReference type="EMBL" id="GMR45990.1"/>
    </source>
</evidence>
<comment type="pathway">
    <text evidence="2">Lipid metabolism; fatty acid biosynthesis.</text>
</comment>
<dbReference type="EC" id="2.3.1.199" evidence="11"/>
<keyword evidence="3 11" id="KW-0444">Lipid biosynthesis</keyword>
<keyword evidence="10 11" id="KW-0275">Fatty acid biosynthesis</keyword>
<evidence type="ECO:0000256" key="4">
    <source>
        <dbReference type="ARBA" id="ARBA00022679"/>
    </source>
</evidence>
<dbReference type="GO" id="GO:0019367">
    <property type="term" value="P:fatty acid elongation, saturated fatty acid"/>
    <property type="evidence" value="ECO:0007669"/>
    <property type="project" value="TreeGrafter"/>
</dbReference>
<dbReference type="GO" id="GO:0034625">
    <property type="term" value="P:fatty acid elongation, monounsaturated fatty acid"/>
    <property type="evidence" value="ECO:0007669"/>
    <property type="project" value="TreeGrafter"/>
</dbReference>
<comment type="subcellular location">
    <subcellularLocation>
        <location evidence="1">Membrane</location>
        <topology evidence="1">Multi-pass membrane protein</topology>
    </subcellularLocation>
</comment>
<keyword evidence="6 11" id="KW-0276">Fatty acid metabolism</keyword>
<sequence>MYLYYGIRALGVKTPQWVSKCITLTQITQFASLFFFMGVLIRKYVNDGPEGIGGCLIKFELMVLGTFIISTYLYLFCEYFHKTYIKNERLTKCNIIDNSEVELKKDKA</sequence>
<proteinExistence type="inferred from homology"/>
<evidence type="ECO:0000256" key="9">
    <source>
        <dbReference type="ARBA" id="ARBA00023136"/>
    </source>
</evidence>
<dbReference type="GO" id="GO:0042761">
    <property type="term" value="P:very long-chain fatty acid biosynthetic process"/>
    <property type="evidence" value="ECO:0007669"/>
    <property type="project" value="TreeGrafter"/>
</dbReference>
<comment type="catalytic activity">
    <reaction evidence="11">
        <text>a very-long-chain acyl-CoA + malonyl-CoA + H(+) = a very-long-chain 3-oxoacyl-CoA + CO2 + CoA</text>
        <dbReference type="Rhea" id="RHEA:32727"/>
        <dbReference type="ChEBI" id="CHEBI:15378"/>
        <dbReference type="ChEBI" id="CHEBI:16526"/>
        <dbReference type="ChEBI" id="CHEBI:57287"/>
        <dbReference type="ChEBI" id="CHEBI:57384"/>
        <dbReference type="ChEBI" id="CHEBI:90725"/>
        <dbReference type="ChEBI" id="CHEBI:90736"/>
        <dbReference type="EC" id="2.3.1.199"/>
    </reaction>
</comment>
<dbReference type="PANTHER" id="PTHR11157">
    <property type="entry name" value="FATTY ACID ACYL TRANSFERASE-RELATED"/>
    <property type="match status" value="1"/>
</dbReference>
<keyword evidence="8 11" id="KW-0443">Lipid metabolism</keyword>
<dbReference type="GO" id="GO:0009922">
    <property type="term" value="F:fatty acid elongase activity"/>
    <property type="evidence" value="ECO:0007669"/>
    <property type="project" value="UniProtKB-EC"/>
</dbReference>
<feature type="transmembrane region" description="Helical" evidence="11">
    <location>
        <begin position="61"/>
        <end position="80"/>
    </location>
</feature>
<keyword evidence="4 11" id="KW-0808">Transferase</keyword>